<dbReference type="Pfam" id="PF13472">
    <property type="entry name" value="Lipase_GDSL_2"/>
    <property type="match status" value="1"/>
</dbReference>
<dbReference type="KEGG" id="csr:Cspa_c45280"/>
<dbReference type="eggNOG" id="COG2755">
    <property type="taxonomic scope" value="Bacteria"/>
</dbReference>
<dbReference type="RefSeq" id="WP_015394592.1">
    <property type="nucleotide sequence ID" value="NC_020291.1"/>
</dbReference>
<evidence type="ECO:0000313" key="3">
    <source>
        <dbReference type="Proteomes" id="UP000011728"/>
    </source>
</evidence>
<dbReference type="OrthoDB" id="8233337at2"/>
<accession>M1MUE2</accession>
<evidence type="ECO:0000259" key="1">
    <source>
        <dbReference type="Pfam" id="PF13472"/>
    </source>
</evidence>
<evidence type="ECO:0000313" key="2">
    <source>
        <dbReference type="EMBL" id="AGF58281.1"/>
    </source>
</evidence>
<dbReference type="CDD" id="cd00229">
    <property type="entry name" value="SGNH_hydrolase"/>
    <property type="match status" value="1"/>
</dbReference>
<dbReference type="InterPro" id="IPR013830">
    <property type="entry name" value="SGNH_hydro"/>
</dbReference>
<dbReference type="STRING" id="36745.CLSAP_42930"/>
<dbReference type="SUPFAM" id="SSF52266">
    <property type="entry name" value="SGNH hydrolase"/>
    <property type="match status" value="1"/>
</dbReference>
<dbReference type="PATRIC" id="fig|931276.5.peg.4564"/>
<name>M1MUE2_9CLOT</name>
<feature type="domain" description="SGNH hydrolase-type esterase" evidence="1">
    <location>
        <begin position="6"/>
        <end position="165"/>
    </location>
</feature>
<dbReference type="Gene3D" id="3.40.50.1110">
    <property type="entry name" value="SGNH hydrolase"/>
    <property type="match status" value="1"/>
</dbReference>
<keyword evidence="3" id="KW-1185">Reference proteome</keyword>
<protein>
    <submittedName>
        <fullName evidence="2">Lipase/acylhydrolase, GDSL family</fullName>
    </submittedName>
</protein>
<dbReference type="HOGENOM" id="CLU_035115_1_0_9"/>
<keyword evidence="2" id="KW-0378">Hydrolase</keyword>
<dbReference type="Proteomes" id="UP000011728">
    <property type="component" value="Chromosome"/>
</dbReference>
<gene>
    <name evidence="2" type="ORF">Cspa_c45280</name>
</gene>
<dbReference type="SMR" id="M1MUE2"/>
<proteinExistence type="predicted"/>
<organism evidence="2 3">
    <name type="scientific">Clostridium saccharoperbutylacetonicum N1-4(HMT)</name>
    <dbReference type="NCBI Taxonomy" id="931276"/>
    <lineage>
        <taxon>Bacteria</taxon>
        <taxon>Bacillati</taxon>
        <taxon>Bacillota</taxon>
        <taxon>Clostridia</taxon>
        <taxon>Eubacteriales</taxon>
        <taxon>Clostridiaceae</taxon>
        <taxon>Clostridium</taxon>
    </lineage>
</organism>
<dbReference type="PANTHER" id="PTHR34407:SF1">
    <property type="entry name" value="SGNH HYDROLASE-TYPE ESTERASE DOMAIN-CONTAINING PROTEIN"/>
    <property type="match status" value="1"/>
</dbReference>
<reference evidence="2 3" key="1">
    <citation type="submission" date="2013-02" db="EMBL/GenBank/DDBJ databases">
        <title>Genome sequence of Clostridium saccharoperbutylacetonicum N1-4(HMT).</title>
        <authorList>
            <person name="Poehlein A."/>
            <person name="Daniel R."/>
        </authorList>
    </citation>
    <scope>NUCLEOTIDE SEQUENCE [LARGE SCALE GENOMIC DNA]</scope>
    <source>
        <strain evidence="3">N1-4(HMT)</strain>
    </source>
</reference>
<dbReference type="InterPro" id="IPR036514">
    <property type="entry name" value="SGNH_hydro_sf"/>
</dbReference>
<dbReference type="PANTHER" id="PTHR34407">
    <property type="entry name" value="EXPRESSED PROTEIN"/>
    <property type="match status" value="1"/>
</dbReference>
<dbReference type="GO" id="GO:0016787">
    <property type="term" value="F:hydrolase activity"/>
    <property type="evidence" value="ECO:0007669"/>
    <property type="project" value="UniProtKB-KW"/>
</dbReference>
<dbReference type="AlphaFoldDB" id="M1MUE2"/>
<dbReference type="Gene3D" id="2.60.120.260">
    <property type="entry name" value="Galactose-binding domain-like"/>
    <property type="match status" value="1"/>
</dbReference>
<sequence length="326" mass="37241">MNIAIIGGSITEGAGASTYEKSYVYKLEQYLNDKYKDIKIKNLGCGGTASHFGLFRLKRDLGDFKPDVIFVEFAVNDRIYTSVDISKYFEGLIRECAKITQKIMIIDFPTGLADSSTSIHKKIAYYYNIPIIDIQDEVWKKIGSREIKWDDIAIDNLHPNDVGHNLYIEIIKENLELINISDVRVELNEDTISNYIFKNPKINSYDNKNIEYYGHWAEESFKLNNKFDNAAITESIGDGVIFRFKGKYLSMMNLLSRDSGILQCKLDNYTFNIDLYMDSDGYFTNTINLIDLEDAEHTLTMIVSDKRNSTSTGNKIIIGGFCVDEV</sequence>
<dbReference type="EMBL" id="CP004121">
    <property type="protein sequence ID" value="AGF58281.1"/>
    <property type="molecule type" value="Genomic_DNA"/>
</dbReference>